<dbReference type="PANTHER" id="PTHR43027:SF1">
    <property type="entry name" value="DOXORUBICIN RESISTANCE ABC TRANSPORTER PERMEASE PROTEIN DRRC-RELATED"/>
    <property type="match status" value="1"/>
</dbReference>
<feature type="transmembrane region" description="Helical" evidence="5">
    <location>
        <begin position="397"/>
        <end position="420"/>
    </location>
</feature>
<sequence length="426" mass="46467">MLSFLKKDVMVLIRDRTELLVLLLMPIILTVILGFALKGMFAGGFSSFDMKVAVVDHNDRQAGIEQFTEEVKQLSVPEEAKDRLIEAAESSEPSALMMNMLEGDELGQVLETEKVNENKAIEALENGKVTALLKIPENFTYLSLKKMLLDEGKSAELEMVEGKDSSLMAGIFYDTVERFVRTFNFETAIAQAADGTDVTRKSSEGNQEDLGGVITVTDQEPISSIEYYSIGMAVMFAMFVASTIASKAYVENYQNVFARILLSGKHPLLFLSGKAISTTVLVFIQLVLLFGMGRLVLQAFADNSWRFWLGMLVIGAVFSLCIGGLGALLTAITVKSESNVVPGIFAGGIVTVLAMLGGSFFPVSGMPALFTTLGNWTPNGIMLNMTLQWAQGLGMSYILPLIFRLLLLTVVLIAVSLLIFSKRRAA</sequence>
<comment type="subcellular location">
    <subcellularLocation>
        <location evidence="1">Membrane</location>
        <topology evidence="1">Multi-pass membrane protein</topology>
    </subcellularLocation>
</comment>
<dbReference type="InterPro" id="IPR013525">
    <property type="entry name" value="ABC2_TM"/>
</dbReference>
<reference evidence="8" key="1">
    <citation type="submission" date="2016-10" db="EMBL/GenBank/DDBJ databases">
        <authorList>
            <person name="Varghese N."/>
            <person name="Submissions S."/>
        </authorList>
    </citation>
    <scope>NUCLEOTIDE SEQUENCE [LARGE SCALE GENOMIC DNA]</scope>
    <source>
        <strain evidence="8">CGMCC 1.6199</strain>
    </source>
</reference>
<dbReference type="OrthoDB" id="3078158at2"/>
<dbReference type="Gene3D" id="3.40.1710.10">
    <property type="entry name" value="abc type-2 transporter like domain"/>
    <property type="match status" value="1"/>
</dbReference>
<dbReference type="RefSeq" id="WP_074597715.1">
    <property type="nucleotide sequence ID" value="NZ_FNHF01000001.1"/>
</dbReference>
<dbReference type="PANTHER" id="PTHR43027">
    <property type="entry name" value="DOXORUBICIN RESISTANCE ABC TRANSPORTER PERMEASE PROTEIN DRRC-RELATED"/>
    <property type="match status" value="1"/>
</dbReference>
<protein>
    <submittedName>
        <fullName evidence="7">ABC-2 type transport system permease protein</fullName>
    </submittedName>
</protein>
<evidence type="ECO:0000256" key="5">
    <source>
        <dbReference type="SAM" id="Phobius"/>
    </source>
</evidence>
<evidence type="ECO:0000313" key="7">
    <source>
        <dbReference type="EMBL" id="SDL85488.1"/>
    </source>
</evidence>
<feature type="transmembrane region" description="Helical" evidence="5">
    <location>
        <begin position="305"/>
        <end position="328"/>
    </location>
</feature>
<dbReference type="Proteomes" id="UP000182347">
    <property type="component" value="Unassembled WGS sequence"/>
</dbReference>
<keyword evidence="2 5" id="KW-0812">Transmembrane</keyword>
<proteinExistence type="predicted"/>
<keyword evidence="8" id="KW-1185">Reference proteome</keyword>
<feature type="transmembrane region" description="Helical" evidence="5">
    <location>
        <begin position="227"/>
        <end position="250"/>
    </location>
</feature>
<feature type="transmembrane region" description="Helical" evidence="5">
    <location>
        <begin position="340"/>
        <end position="361"/>
    </location>
</feature>
<dbReference type="Pfam" id="PF12698">
    <property type="entry name" value="ABC2_membrane_3"/>
    <property type="match status" value="1"/>
</dbReference>
<evidence type="ECO:0000256" key="4">
    <source>
        <dbReference type="ARBA" id="ARBA00023136"/>
    </source>
</evidence>
<evidence type="ECO:0000259" key="6">
    <source>
        <dbReference type="Pfam" id="PF12698"/>
    </source>
</evidence>
<accession>A0A1G9NFY7</accession>
<keyword evidence="3 5" id="KW-1133">Transmembrane helix</keyword>
<evidence type="ECO:0000256" key="3">
    <source>
        <dbReference type="ARBA" id="ARBA00022989"/>
    </source>
</evidence>
<feature type="transmembrane region" description="Helical" evidence="5">
    <location>
        <begin position="271"/>
        <end position="293"/>
    </location>
</feature>
<feature type="transmembrane region" description="Helical" evidence="5">
    <location>
        <begin position="20"/>
        <end position="41"/>
    </location>
</feature>
<evidence type="ECO:0000256" key="1">
    <source>
        <dbReference type="ARBA" id="ARBA00004141"/>
    </source>
</evidence>
<dbReference type="AlphaFoldDB" id="A0A1G9NFY7"/>
<gene>
    <name evidence="7" type="ORF">SAMN05216244_0987</name>
</gene>
<dbReference type="GO" id="GO:0140359">
    <property type="term" value="F:ABC-type transporter activity"/>
    <property type="evidence" value="ECO:0007669"/>
    <property type="project" value="InterPro"/>
</dbReference>
<dbReference type="GO" id="GO:0016020">
    <property type="term" value="C:membrane"/>
    <property type="evidence" value="ECO:0007669"/>
    <property type="project" value="UniProtKB-SubCell"/>
</dbReference>
<dbReference type="EMBL" id="FNHF01000001">
    <property type="protein sequence ID" value="SDL85488.1"/>
    <property type="molecule type" value="Genomic_DNA"/>
</dbReference>
<name>A0A1G9NFY7_9BACI</name>
<organism evidence="7 8">
    <name type="scientific">Sediminibacillus halophilus</name>
    <dbReference type="NCBI Taxonomy" id="482461"/>
    <lineage>
        <taxon>Bacteria</taxon>
        <taxon>Bacillati</taxon>
        <taxon>Bacillota</taxon>
        <taxon>Bacilli</taxon>
        <taxon>Bacillales</taxon>
        <taxon>Bacillaceae</taxon>
        <taxon>Sediminibacillus</taxon>
    </lineage>
</organism>
<dbReference type="InterPro" id="IPR052902">
    <property type="entry name" value="ABC-2_transporter"/>
</dbReference>
<evidence type="ECO:0000313" key="8">
    <source>
        <dbReference type="Proteomes" id="UP000182347"/>
    </source>
</evidence>
<dbReference type="STRING" id="482461.SAMN05216244_0987"/>
<feature type="domain" description="ABC-2 type transporter transmembrane" evidence="6">
    <location>
        <begin position="21"/>
        <end position="418"/>
    </location>
</feature>
<evidence type="ECO:0000256" key="2">
    <source>
        <dbReference type="ARBA" id="ARBA00022692"/>
    </source>
</evidence>
<keyword evidence="4 5" id="KW-0472">Membrane</keyword>